<dbReference type="PANTHER" id="PTHR35149:SF1">
    <property type="entry name" value="DUF5655 DOMAIN-CONTAINING PROTEIN"/>
    <property type="match status" value="1"/>
</dbReference>
<sequence>MQFKPTTILGLFDSSQKHYIIPVYQRAYSWDADNWNTFLTDLKEQVNGDNNYFYGNLLFETIKKDITYEVIDGQQRLTTLSIFFRAIIDVLKLRKEKEKFEFEPEIKESIYLKNAGNVKLRVVEYDQACFESVIVEGKEKFSTATPSQVRILKAKNHFKKELNKLDTSVLLKILNKVEETEITSIELAGKKDSALMFELQNNRGKDLTNMEKIKSYFMYQMYVYSSEEETEGNVAYVSNIFKLIYLIINDLKTLNEDSVLIYHCNAYVKGFNYRTLDDIKEKLIASKNKVKWIKDFADELHTSFSNIKKMDNSNDKYLKDLRNLSIPVFVYPFVIKGYKFFGDDNKKLNTLYHILEIAVFRYKLINSRADLISRLNEILTAFNGDLETLRTHFKDKFNDAYYWGDDRMYEYLDGYMYKNSVLNYLLWKYENHIQNKGYDINNGNIEDEQIEHISPQTPTDGDPLASGYEVTSENIYDEDFLEQYLNCLGNLMLISGSHNKSIGNIAFSQKLKSYKDNPLLNQQAEIKNYTEEEKWTKTSIGDRHENILDNFAVMKWSFDNVAVN</sequence>
<evidence type="ECO:0000313" key="4">
    <source>
        <dbReference type="Proteomes" id="UP001596415"/>
    </source>
</evidence>
<dbReference type="PANTHER" id="PTHR35149">
    <property type="entry name" value="SLL5132 PROTEIN"/>
    <property type="match status" value="1"/>
</dbReference>
<dbReference type="Pfam" id="PF07510">
    <property type="entry name" value="GmrSD_C"/>
    <property type="match status" value="1"/>
</dbReference>
<keyword evidence="4" id="KW-1185">Reference proteome</keyword>
<protein>
    <submittedName>
        <fullName evidence="3">DUF262 domain-containing protein</fullName>
    </submittedName>
</protein>
<dbReference type="Pfam" id="PF03235">
    <property type="entry name" value="GmrSD_N"/>
    <property type="match status" value="1"/>
</dbReference>
<evidence type="ECO:0000259" key="2">
    <source>
        <dbReference type="Pfam" id="PF07510"/>
    </source>
</evidence>
<evidence type="ECO:0000259" key="1">
    <source>
        <dbReference type="Pfam" id="PF03235"/>
    </source>
</evidence>
<feature type="domain" description="GmrSD restriction endonucleases N-terminal" evidence="1">
    <location>
        <begin position="10"/>
        <end position="218"/>
    </location>
</feature>
<dbReference type="RefSeq" id="WP_380216948.1">
    <property type="nucleotide sequence ID" value="NZ_JBHTBN010000002.1"/>
</dbReference>
<proteinExistence type="predicted"/>
<dbReference type="Proteomes" id="UP001596415">
    <property type="component" value="Unassembled WGS sequence"/>
</dbReference>
<dbReference type="EMBL" id="JBHTBN010000002">
    <property type="protein sequence ID" value="MFC7357099.1"/>
    <property type="molecule type" value="Genomic_DNA"/>
</dbReference>
<comment type="caution">
    <text evidence="3">The sequence shown here is derived from an EMBL/GenBank/DDBJ whole genome shotgun (WGS) entry which is preliminary data.</text>
</comment>
<name>A0ABW2MS33_9FLAO</name>
<dbReference type="InterPro" id="IPR011089">
    <property type="entry name" value="GmrSD_C"/>
</dbReference>
<gene>
    <name evidence="3" type="ORF">ACFQO1_05330</name>
</gene>
<reference evidence="4" key="1">
    <citation type="journal article" date="2019" name="Int. J. Syst. Evol. Microbiol.">
        <title>The Global Catalogue of Microorganisms (GCM) 10K type strain sequencing project: providing services to taxonomists for standard genome sequencing and annotation.</title>
        <authorList>
            <consortium name="The Broad Institute Genomics Platform"/>
            <consortium name="The Broad Institute Genome Sequencing Center for Infectious Disease"/>
            <person name="Wu L."/>
            <person name="Ma J."/>
        </authorList>
    </citation>
    <scope>NUCLEOTIDE SEQUENCE [LARGE SCALE GENOMIC DNA]</scope>
    <source>
        <strain evidence="4">CGMCC 1.16306</strain>
    </source>
</reference>
<feature type="domain" description="GmrSD restriction endonucleases C-terminal" evidence="2">
    <location>
        <begin position="414"/>
        <end position="548"/>
    </location>
</feature>
<accession>A0ABW2MS33</accession>
<evidence type="ECO:0000313" key="3">
    <source>
        <dbReference type="EMBL" id="MFC7357099.1"/>
    </source>
</evidence>
<organism evidence="3 4">
    <name type="scientific">Jejudonia soesokkakensis</name>
    <dbReference type="NCBI Taxonomy" id="1323432"/>
    <lineage>
        <taxon>Bacteria</taxon>
        <taxon>Pseudomonadati</taxon>
        <taxon>Bacteroidota</taxon>
        <taxon>Flavobacteriia</taxon>
        <taxon>Flavobacteriales</taxon>
        <taxon>Flavobacteriaceae</taxon>
        <taxon>Jejudonia</taxon>
    </lineage>
</organism>
<dbReference type="InterPro" id="IPR004919">
    <property type="entry name" value="GmrSD_N"/>
</dbReference>